<accession>A0A101QIC4</accession>
<dbReference type="AlphaFoldDB" id="A0A101QIC4"/>
<dbReference type="EMBL" id="LMWP01000012">
    <property type="protein sequence ID" value="KUN30422.1"/>
    <property type="molecule type" value="Genomic_DNA"/>
</dbReference>
<keyword evidence="1" id="KW-0812">Transmembrane</keyword>
<organism evidence="2 3">
    <name type="scientific">Streptomyces corchorusii</name>
    <name type="common">Streptomyces chibaensis</name>
    <dbReference type="NCBI Taxonomy" id="1903"/>
    <lineage>
        <taxon>Bacteria</taxon>
        <taxon>Bacillati</taxon>
        <taxon>Actinomycetota</taxon>
        <taxon>Actinomycetes</taxon>
        <taxon>Kitasatosporales</taxon>
        <taxon>Streptomycetaceae</taxon>
        <taxon>Streptomyces</taxon>
    </lineage>
</organism>
<feature type="transmembrane region" description="Helical" evidence="1">
    <location>
        <begin position="20"/>
        <end position="43"/>
    </location>
</feature>
<keyword evidence="1" id="KW-0472">Membrane</keyword>
<sequence length="302" mass="32724">MAPVLDGLGEKLAEKWLTALAAPGLLFVGATATAAVLGHTHALDWSLLRGRAGHWATTAGHWSTGGQLAAAAVLILAAVAVGTLVRTCGDGAVRIWTGDWPGPLRPPAHRLTARRARRWDDLQTDIERLRTPRPARDRTADVRQEIDALTVRRDRIALARPTRPTYTGDRLAATVVRVDTQYGIDLAACWPRLWMVLPEDVRTELRTVRTRFDTAVVGSVWAACYAVLGCFWWPAAVAAVVTGLLARQRVPQAAAALAEHVESAVDVHLRRLAEEIGLTGLADGPPDRRLGLALNRIARKAT</sequence>
<dbReference type="RefSeq" id="WP_059262979.1">
    <property type="nucleotide sequence ID" value="NZ_KQ948354.1"/>
</dbReference>
<gene>
    <name evidence="2" type="ORF">AQJ11_11705</name>
</gene>
<proteinExistence type="predicted"/>
<comment type="caution">
    <text evidence="2">The sequence shown here is derived from an EMBL/GenBank/DDBJ whole genome shotgun (WGS) entry which is preliminary data.</text>
</comment>
<keyword evidence="1" id="KW-1133">Transmembrane helix</keyword>
<dbReference type="Proteomes" id="UP000053398">
    <property type="component" value="Unassembled WGS sequence"/>
</dbReference>
<evidence type="ECO:0000313" key="2">
    <source>
        <dbReference type="EMBL" id="KUN30422.1"/>
    </source>
</evidence>
<feature type="transmembrane region" description="Helical" evidence="1">
    <location>
        <begin position="64"/>
        <end position="85"/>
    </location>
</feature>
<keyword evidence="3" id="KW-1185">Reference proteome</keyword>
<evidence type="ECO:0000256" key="1">
    <source>
        <dbReference type="SAM" id="Phobius"/>
    </source>
</evidence>
<protein>
    <recommendedName>
        <fullName evidence="4">Vegetative cell wall protein gp1</fullName>
    </recommendedName>
</protein>
<evidence type="ECO:0008006" key="4">
    <source>
        <dbReference type="Google" id="ProtNLM"/>
    </source>
</evidence>
<name>A0A101QIC4_STRCK</name>
<reference evidence="2 3" key="1">
    <citation type="submission" date="2015-10" db="EMBL/GenBank/DDBJ databases">
        <title>Draft genome sequence of Streptomyces corchorusii DSM 40340, type strain for the species Streptomyces corchorusii.</title>
        <authorList>
            <person name="Ruckert C."/>
            <person name="Winkler A."/>
            <person name="Kalinowski J."/>
            <person name="Kampfer P."/>
            <person name="Glaeser S."/>
        </authorList>
    </citation>
    <scope>NUCLEOTIDE SEQUENCE [LARGE SCALE GENOMIC DNA]</scope>
    <source>
        <strain evidence="2 3">DSM 40340</strain>
    </source>
</reference>
<evidence type="ECO:0000313" key="3">
    <source>
        <dbReference type="Proteomes" id="UP000053398"/>
    </source>
</evidence>